<dbReference type="Proteomes" id="UP001428341">
    <property type="component" value="Unassembled WGS sequence"/>
</dbReference>
<reference evidence="1 2" key="1">
    <citation type="submission" date="2024-05" db="EMBL/GenBank/DDBJ databases">
        <title>Haplotype-resolved chromosome-level genome assembly of Huyou (Citrus changshanensis).</title>
        <authorList>
            <person name="Miao C."/>
            <person name="Chen W."/>
            <person name="Wu Y."/>
            <person name="Wang L."/>
            <person name="Zhao S."/>
            <person name="Grierson D."/>
            <person name="Xu C."/>
            <person name="Chen K."/>
        </authorList>
    </citation>
    <scope>NUCLEOTIDE SEQUENCE [LARGE SCALE GENOMIC DNA]</scope>
    <source>
        <strain evidence="1">01-14</strain>
        <tissue evidence="1">Leaf</tissue>
    </source>
</reference>
<proteinExistence type="predicted"/>
<evidence type="ECO:0000313" key="1">
    <source>
        <dbReference type="EMBL" id="KAK9202646.1"/>
    </source>
</evidence>
<sequence>MEGRPKENLPTSASLNGSAIAAISSVVKITAGSPRMREAGLNGIDESLGPETTSEKDFWVWAEIWFKGCWIWAEGWVWWVRVWVASRVWVWVWVWVLRWARVWVGFLGSWVWVWLWARVVMGGNGWRLGFCDVWDFRAGWFVSLAAAGEWSDMGRNGWMGDADVGGDEFGRSKASTAAAMDAVKVEMNSARLEVSAAAATWVSGTDSWVADSSHHELVPEGQVGRSRKQRRSKVIVLSIGGLVQIVMGRFLKARVTLDNDWKLRRSDVELRLSRADVARSGCSEGGHGELIAWLVCRDGRASAARMCAQKVPKRWYFPGGWWRRKAELLSGFVGVKAVDLGSAGEYVGRRHGGEGWRVADHHHHLPVRP</sequence>
<keyword evidence="2" id="KW-1185">Reference proteome</keyword>
<dbReference type="EMBL" id="JBCGBO010000005">
    <property type="protein sequence ID" value="KAK9202646.1"/>
    <property type="molecule type" value="Genomic_DNA"/>
</dbReference>
<accession>A0AAP0MGD9</accession>
<name>A0AAP0MGD9_9ROSI</name>
<gene>
    <name evidence="1" type="ORF">WN944_017858</name>
</gene>
<evidence type="ECO:0000313" key="2">
    <source>
        <dbReference type="Proteomes" id="UP001428341"/>
    </source>
</evidence>
<dbReference type="AlphaFoldDB" id="A0AAP0MGD9"/>
<organism evidence="1 2">
    <name type="scientific">Citrus x changshan-huyou</name>
    <dbReference type="NCBI Taxonomy" id="2935761"/>
    <lineage>
        <taxon>Eukaryota</taxon>
        <taxon>Viridiplantae</taxon>
        <taxon>Streptophyta</taxon>
        <taxon>Embryophyta</taxon>
        <taxon>Tracheophyta</taxon>
        <taxon>Spermatophyta</taxon>
        <taxon>Magnoliopsida</taxon>
        <taxon>eudicotyledons</taxon>
        <taxon>Gunneridae</taxon>
        <taxon>Pentapetalae</taxon>
        <taxon>rosids</taxon>
        <taxon>malvids</taxon>
        <taxon>Sapindales</taxon>
        <taxon>Rutaceae</taxon>
        <taxon>Aurantioideae</taxon>
        <taxon>Citrus</taxon>
    </lineage>
</organism>
<comment type="caution">
    <text evidence="1">The sequence shown here is derived from an EMBL/GenBank/DDBJ whole genome shotgun (WGS) entry which is preliminary data.</text>
</comment>
<protein>
    <submittedName>
        <fullName evidence="1">Uncharacterized protein</fullName>
    </submittedName>
</protein>